<feature type="domain" description="Transposase InsH N-terminal" evidence="8">
    <location>
        <begin position="17"/>
        <end position="105"/>
    </location>
</feature>
<evidence type="ECO:0000256" key="4">
    <source>
        <dbReference type="ARBA" id="ARBA00023125"/>
    </source>
</evidence>
<feature type="region of interest" description="Disordered" evidence="6">
    <location>
        <begin position="142"/>
        <end position="171"/>
    </location>
</feature>
<name>A0A1H8M4J3_9BRAD</name>
<dbReference type="InterPro" id="IPR047959">
    <property type="entry name" value="Transpos_IS5"/>
</dbReference>
<dbReference type="EMBL" id="FODT01000001">
    <property type="protein sequence ID" value="SEO12293.1"/>
    <property type="molecule type" value="Genomic_DNA"/>
</dbReference>
<evidence type="ECO:0000256" key="6">
    <source>
        <dbReference type="SAM" id="MobiDB-lite"/>
    </source>
</evidence>
<dbReference type="PANTHER" id="PTHR35604:SF2">
    <property type="entry name" value="TRANSPOSASE INSH FOR INSERTION SEQUENCE ELEMENT IS5A-RELATED"/>
    <property type="match status" value="1"/>
</dbReference>
<evidence type="ECO:0000256" key="1">
    <source>
        <dbReference type="ARBA" id="ARBA00003544"/>
    </source>
</evidence>
<keyword evidence="3" id="KW-0815">Transposition</keyword>
<comment type="function">
    <text evidence="1">Involved in the transposition of the insertion sequence IS5.</text>
</comment>
<dbReference type="PANTHER" id="PTHR35604">
    <property type="entry name" value="TRANSPOSASE INSH FOR INSERTION SEQUENCE ELEMENT IS5A-RELATED"/>
    <property type="match status" value="1"/>
</dbReference>
<feature type="compositionally biased region" description="Low complexity" evidence="6">
    <location>
        <begin position="144"/>
        <end position="155"/>
    </location>
</feature>
<proteinExistence type="inferred from homology"/>
<dbReference type="NCBIfam" id="NF033581">
    <property type="entry name" value="transpos_IS5_4"/>
    <property type="match status" value="1"/>
</dbReference>
<dbReference type="Proteomes" id="UP000199615">
    <property type="component" value="Unassembled WGS sequence"/>
</dbReference>
<evidence type="ECO:0000313" key="9">
    <source>
        <dbReference type="EMBL" id="SEO12293.1"/>
    </source>
</evidence>
<dbReference type="InterPro" id="IPR008490">
    <property type="entry name" value="Transposase_InsH_N"/>
</dbReference>
<keyword evidence="5" id="KW-0233">DNA recombination</keyword>
<dbReference type="Pfam" id="PF05598">
    <property type="entry name" value="DUF772"/>
    <property type="match status" value="1"/>
</dbReference>
<evidence type="ECO:0000259" key="7">
    <source>
        <dbReference type="Pfam" id="PF01609"/>
    </source>
</evidence>
<keyword evidence="11" id="KW-1185">Reference proteome</keyword>
<dbReference type="RefSeq" id="WP_092681309.1">
    <property type="nucleotide sequence ID" value="NZ_FODT01000001.1"/>
</dbReference>
<evidence type="ECO:0000259" key="8">
    <source>
        <dbReference type="Pfam" id="PF05598"/>
    </source>
</evidence>
<evidence type="ECO:0000313" key="10">
    <source>
        <dbReference type="EMBL" id="SEO12676.1"/>
    </source>
</evidence>
<reference evidence="9" key="2">
    <citation type="submission" date="2016-10" db="EMBL/GenBank/DDBJ databases">
        <authorList>
            <person name="de Groot N.N."/>
        </authorList>
    </citation>
    <scope>NUCLEOTIDE SEQUENCE [LARGE SCALE GENOMIC DNA]</scope>
    <source>
        <strain evidence="9">DSM 123</strain>
    </source>
</reference>
<evidence type="ECO:0000313" key="11">
    <source>
        <dbReference type="Proteomes" id="UP000199615"/>
    </source>
</evidence>
<dbReference type="AlphaFoldDB" id="A0A1H8M4J3"/>
<dbReference type="InterPro" id="IPR002559">
    <property type="entry name" value="Transposase_11"/>
</dbReference>
<evidence type="ECO:0000256" key="3">
    <source>
        <dbReference type="ARBA" id="ARBA00022578"/>
    </source>
</evidence>
<dbReference type="GO" id="GO:0003677">
    <property type="term" value="F:DNA binding"/>
    <property type="evidence" value="ECO:0007669"/>
    <property type="project" value="UniProtKB-KW"/>
</dbReference>
<gene>
    <name evidence="9" type="ORF">SAMN05444123_101363</name>
    <name evidence="10" type="ORF">SAMN05444123_101377</name>
</gene>
<accession>A0A1H8M4J3</accession>
<sequence length="320" mass="35990">MAQDSFIEALLPAGFGRNERLERISGLIDWDRLAVLIRKVRPGETGRPPYAPLAMFKALLLQQWYGLSDPGLEEALLDRVSFRRFCGFALDAQTPDETTLCRFRNALQQAGLGDALFQEVLRQLEAAGYVLKTGTLIDATLVQSSGRTPPSGSTPREVESRSSHDPQANWTRHGAGRRLFFGYKAHIAIDQGSGLIRARKLTGAKTYESEVADDLVLGDEKAVYADKAYEKRARRQALKARGIKDRIQHRRNKHQKALPRWQAVRNKLIGRVRQAIERTFAQLKGRYGFTRMRYAGITANAFHLDLISIAYNLRTAAAIR</sequence>
<protein>
    <submittedName>
        <fullName evidence="9">Transposase, IS4 family</fullName>
    </submittedName>
</protein>
<keyword evidence="4" id="KW-0238">DNA-binding</keyword>
<reference evidence="11" key="1">
    <citation type="submission" date="2016-10" db="EMBL/GenBank/DDBJ databases">
        <authorList>
            <person name="Varghese N."/>
            <person name="Submissions S."/>
        </authorList>
    </citation>
    <scope>NUCLEOTIDE SEQUENCE [LARGE SCALE GENOMIC DNA]</scope>
    <source>
        <strain evidence="11">DSM 123</strain>
    </source>
</reference>
<dbReference type="Pfam" id="PF01609">
    <property type="entry name" value="DDE_Tnp_1"/>
    <property type="match status" value="1"/>
</dbReference>
<evidence type="ECO:0000256" key="2">
    <source>
        <dbReference type="ARBA" id="ARBA00010075"/>
    </source>
</evidence>
<dbReference type="GO" id="GO:0006313">
    <property type="term" value="P:DNA transposition"/>
    <property type="evidence" value="ECO:0007669"/>
    <property type="project" value="InterPro"/>
</dbReference>
<feature type="domain" description="Transposase IS4-like" evidence="7">
    <location>
        <begin position="133"/>
        <end position="313"/>
    </location>
</feature>
<dbReference type="EMBL" id="FODT01000001">
    <property type="protein sequence ID" value="SEO12676.1"/>
    <property type="molecule type" value="Genomic_DNA"/>
</dbReference>
<dbReference type="OrthoDB" id="9774608at2"/>
<evidence type="ECO:0000256" key="5">
    <source>
        <dbReference type="ARBA" id="ARBA00023172"/>
    </source>
</evidence>
<organism evidence="9 11">
    <name type="scientific">Rhodopseudomonas pseudopalustris</name>
    <dbReference type="NCBI Taxonomy" id="1513892"/>
    <lineage>
        <taxon>Bacteria</taxon>
        <taxon>Pseudomonadati</taxon>
        <taxon>Pseudomonadota</taxon>
        <taxon>Alphaproteobacteria</taxon>
        <taxon>Hyphomicrobiales</taxon>
        <taxon>Nitrobacteraceae</taxon>
        <taxon>Rhodopseudomonas</taxon>
    </lineage>
</organism>
<dbReference type="GO" id="GO:0004803">
    <property type="term" value="F:transposase activity"/>
    <property type="evidence" value="ECO:0007669"/>
    <property type="project" value="InterPro"/>
</dbReference>
<comment type="similarity">
    <text evidence="2">Belongs to the transposase 11 family.</text>
</comment>